<evidence type="ECO:0000256" key="5">
    <source>
        <dbReference type="ARBA" id="ARBA00022679"/>
    </source>
</evidence>
<evidence type="ECO:0000259" key="10">
    <source>
        <dbReference type="PROSITE" id="PS50109"/>
    </source>
</evidence>
<keyword evidence="4" id="KW-0597">Phosphoprotein</keyword>
<dbReference type="CDD" id="cd00082">
    <property type="entry name" value="HisKA"/>
    <property type="match status" value="1"/>
</dbReference>
<evidence type="ECO:0000313" key="13">
    <source>
        <dbReference type="Proteomes" id="UP000593892"/>
    </source>
</evidence>
<sequence length="482" mass="53263">MTARIFLKLIASVLLIMVIVLTAVDFLASELTEKAYIQGLTLEMEEKMKMLGVIGQQKLLEVSPSNIRALAAAAGGRLTIIAPDGRVILDSEADPARMENHGHRPEVQAALQGRMGNSLRQSPTMGINFLYVAGPVPAGAARLAVPLREVRSQVSKIRTRVMLYMALAFLPAILVAGFIARYFSSRLGAIIDYASTLATGDFKVRLKHTGNDELGTLAKQLNETGAKLEKVFDELHREHVELEKVERIRKDFVINVSHELRTPLASIQGYTETLLEGAIHDDQNNVRFLHIIRQNAERLGRLTGDLLTLSRIEMKSQRFQFASYYVNPLLKDCIESLEPVAAKKRISLHLVPAPDRTEAFCDSEAVHQMMSNLLDNAIKYTPEDGRITVTAECLNDFVRVGVSDTGIGIPHEDLPRLFERFYRVDKARSRELGGTGLGLAIVKHLARSQGGDVGVESVLGQGTTFWFTLPTNDLGLSEQEAL</sequence>
<keyword evidence="7" id="KW-0902">Two-component regulatory system</keyword>
<dbReference type="PROSITE" id="PS50885">
    <property type="entry name" value="HAMP"/>
    <property type="match status" value="1"/>
</dbReference>
<dbReference type="Pfam" id="PF00672">
    <property type="entry name" value="HAMP"/>
    <property type="match status" value="1"/>
</dbReference>
<feature type="transmembrane region" description="Helical" evidence="9">
    <location>
        <begin position="6"/>
        <end position="28"/>
    </location>
</feature>
<dbReference type="Gene3D" id="3.30.565.10">
    <property type="entry name" value="Histidine kinase-like ATPase, C-terminal domain"/>
    <property type="match status" value="1"/>
</dbReference>
<accession>A0A7S7NRL4</accession>
<dbReference type="InterPro" id="IPR003660">
    <property type="entry name" value="HAMP_dom"/>
</dbReference>
<dbReference type="Gene3D" id="1.10.287.130">
    <property type="match status" value="1"/>
</dbReference>
<dbReference type="EMBL" id="CP063849">
    <property type="protein sequence ID" value="QOY88550.1"/>
    <property type="molecule type" value="Genomic_DNA"/>
</dbReference>
<keyword evidence="6" id="KW-0418">Kinase</keyword>
<dbReference type="AlphaFoldDB" id="A0A7S7NRL4"/>
<dbReference type="InterPro" id="IPR003661">
    <property type="entry name" value="HisK_dim/P_dom"/>
</dbReference>
<dbReference type="SUPFAM" id="SSF55874">
    <property type="entry name" value="ATPase domain of HSP90 chaperone/DNA topoisomerase II/histidine kinase"/>
    <property type="match status" value="1"/>
</dbReference>
<dbReference type="SUPFAM" id="SSF47384">
    <property type="entry name" value="Homodimeric domain of signal transducing histidine kinase"/>
    <property type="match status" value="1"/>
</dbReference>
<dbReference type="Proteomes" id="UP000593892">
    <property type="component" value="Chromosome"/>
</dbReference>
<evidence type="ECO:0000256" key="3">
    <source>
        <dbReference type="ARBA" id="ARBA00012438"/>
    </source>
</evidence>
<dbReference type="GO" id="GO:0016020">
    <property type="term" value="C:membrane"/>
    <property type="evidence" value="ECO:0007669"/>
    <property type="project" value="UniProtKB-SubCell"/>
</dbReference>
<dbReference type="InterPro" id="IPR036097">
    <property type="entry name" value="HisK_dim/P_sf"/>
</dbReference>
<dbReference type="SMART" id="SM00388">
    <property type="entry name" value="HisKA"/>
    <property type="match status" value="1"/>
</dbReference>
<name>A0A7S7NRL4_PALFE</name>
<dbReference type="PROSITE" id="PS50109">
    <property type="entry name" value="HIS_KIN"/>
    <property type="match status" value="1"/>
</dbReference>
<evidence type="ECO:0000256" key="9">
    <source>
        <dbReference type="SAM" id="Phobius"/>
    </source>
</evidence>
<dbReference type="InterPro" id="IPR036890">
    <property type="entry name" value="HATPase_C_sf"/>
</dbReference>
<evidence type="ECO:0000256" key="8">
    <source>
        <dbReference type="ARBA" id="ARBA00023136"/>
    </source>
</evidence>
<dbReference type="InterPro" id="IPR003594">
    <property type="entry name" value="HATPase_dom"/>
</dbReference>
<evidence type="ECO:0000256" key="7">
    <source>
        <dbReference type="ARBA" id="ARBA00023012"/>
    </source>
</evidence>
<feature type="domain" description="HAMP" evidence="11">
    <location>
        <begin position="181"/>
        <end position="233"/>
    </location>
</feature>
<dbReference type="Pfam" id="PF00512">
    <property type="entry name" value="HisKA"/>
    <property type="match status" value="1"/>
</dbReference>
<evidence type="ECO:0000256" key="1">
    <source>
        <dbReference type="ARBA" id="ARBA00000085"/>
    </source>
</evidence>
<evidence type="ECO:0000259" key="11">
    <source>
        <dbReference type="PROSITE" id="PS50885"/>
    </source>
</evidence>
<dbReference type="PANTHER" id="PTHR43711">
    <property type="entry name" value="TWO-COMPONENT HISTIDINE KINASE"/>
    <property type="match status" value="1"/>
</dbReference>
<comment type="catalytic activity">
    <reaction evidence="1">
        <text>ATP + protein L-histidine = ADP + protein N-phospho-L-histidine.</text>
        <dbReference type="EC" id="2.7.13.3"/>
    </reaction>
</comment>
<organism evidence="12 13">
    <name type="scientific">Paludibaculum fermentans</name>
    <dbReference type="NCBI Taxonomy" id="1473598"/>
    <lineage>
        <taxon>Bacteria</taxon>
        <taxon>Pseudomonadati</taxon>
        <taxon>Acidobacteriota</taxon>
        <taxon>Terriglobia</taxon>
        <taxon>Bryobacterales</taxon>
        <taxon>Bryobacteraceae</taxon>
        <taxon>Paludibaculum</taxon>
    </lineage>
</organism>
<dbReference type="SMART" id="SM00387">
    <property type="entry name" value="HATPase_c"/>
    <property type="match status" value="1"/>
</dbReference>
<evidence type="ECO:0000256" key="6">
    <source>
        <dbReference type="ARBA" id="ARBA00022777"/>
    </source>
</evidence>
<dbReference type="FunFam" id="1.10.287.130:FF:000001">
    <property type="entry name" value="Two-component sensor histidine kinase"/>
    <property type="match status" value="1"/>
</dbReference>
<reference evidence="12 13" key="1">
    <citation type="submission" date="2020-10" db="EMBL/GenBank/DDBJ databases">
        <title>Complete genome sequence of Paludibaculum fermentans P105T, a facultatively anaerobic acidobacterium capable of dissimilatory Fe(III) reduction.</title>
        <authorList>
            <person name="Dedysh S.N."/>
            <person name="Beletsky A.V."/>
            <person name="Kulichevskaya I.S."/>
            <person name="Mardanov A.V."/>
            <person name="Ravin N.V."/>
        </authorList>
    </citation>
    <scope>NUCLEOTIDE SEQUENCE [LARGE SCALE GENOMIC DNA]</scope>
    <source>
        <strain evidence="12 13">P105</strain>
    </source>
</reference>
<dbReference type="KEGG" id="pfer:IRI77_00890"/>
<dbReference type="FunFam" id="3.30.565.10:FF:000006">
    <property type="entry name" value="Sensor histidine kinase WalK"/>
    <property type="match status" value="1"/>
</dbReference>
<dbReference type="PANTHER" id="PTHR43711:SF1">
    <property type="entry name" value="HISTIDINE KINASE 1"/>
    <property type="match status" value="1"/>
</dbReference>
<keyword evidence="8 9" id="KW-0472">Membrane</keyword>
<protein>
    <recommendedName>
        <fullName evidence="3">histidine kinase</fullName>
        <ecNumber evidence="3">2.7.13.3</ecNumber>
    </recommendedName>
</protein>
<dbReference type="Gene3D" id="6.10.340.10">
    <property type="match status" value="1"/>
</dbReference>
<keyword evidence="9" id="KW-1133">Transmembrane helix</keyword>
<dbReference type="EC" id="2.7.13.3" evidence="3"/>
<dbReference type="CDD" id="cd16922">
    <property type="entry name" value="HATPase_EvgS-ArcB-TorS-like"/>
    <property type="match status" value="1"/>
</dbReference>
<feature type="domain" description="Histidine kinase" evidence="10">
    <location>
        <begin position="255"/>
        <end position="473"/>
    </location>
</feature>
<dbReference type="GO" id="GO:0000155">
    <property type="term" value="F:phosphorelay sensor kinase activity"/>
    <property type="evidence" value="ECO:0007669"/>
    <property type="project" value="InterPro"/>
</dbReference>
<evidence type="ECO:0000313" key="12">
    <source>
        <dbReference type="EMBL" id="QOY88550.1"/>
    </source>
</evidence>
<dbReference type="SMART" id="SM00304">
    <property type="entry name" value="HAMP"/>
    <property type="match status" value="1"/>
</dbReference>
<evidence type="ECO:0000256" key="4">
    <source>
        <dbReference type="ARBA" id="ARBA00022553"/>
    </source>
</evidence>
<keyword evidence="13" id="KW-1185">Reference proteome</keyword>
<feature type="transmembrane region" description="Helical" evidence="9">
    <location>
        <begin position="161"/>
        <end position="183"/>
    </location>
</feature>
<dbReference type="SUPFAM" id="SSF158472">
    <property type="entry name" value="HAMP domain-like"/>
    <property type="match status" value="1"/>
</dbReference>
<dbReference type="InterPro" id="IPR004358">
    <property type="entry name" value="Sig_transdc_His_kin-like_C"/>
</dbReference>
<evidence type="ECO:0000256" key="2">
    <source>
        <dbReference type="ARBA" id="ARBA00004370"/>
    </source>
</evidence>
<dbReference type="RefSeq" id="WP_194450212.1">
    <property type="nucleotide sequence ID" value="NZ_CP063849.1"/>
</dbReference>
<comment type="subcellular location">
    <subcellularLocation>
        <location evidence="2">Membrane</location>
    </subcellularLocation>
</comment>
<proteinExistence type="predicted"/>
<keyword evidence="9" id="KW-0812">Transmembrane</keyword>
<keyword evidence="5" id="KW-0808">Transferase</keyword>
<dbReference type="Pfam" id="PF02518">
    <property type="entry name" value="HATPase_c"/>
    <property type="match status" value="1"/>
</dbReference>
<dbReference type="CDD" id="cd06225">
    <property type="entry name" value="HAMP"/>
    <property type="match status" value="1"/>
</dbReference>
<dbReference type="InterPro" id="IPR050736">
    <property type="entry name" value="Sensor_HK_Regulatory"/>
</dbReference>
<gene>
    <name evidence="12" type="ORF">IRI77_00890</name>
</gene>
<dbReference type="PRINTS" id="PR00344">
    <property type="entry name" value="BCTRLSENSOR"/>
</dbReference>
<dbReference type="InterPro" id="IPR005467">
    <property type="entry name" value="His_kinase_dom"/>
</dbReference>